<evidence type="ECO:0000256" key="1">
    <source>
        <dbReference type="SAM" id="MobiDB-lite"/>
    </source>
</evidence>
<proteinExistence type="predicted"/>
<sequence length="77" mass="8083">MSPCSTPTTTPSVPKRRTSAALNLVTRIWFPSACAALNLAIALARRTRALHNGSGNEAHGSLATLPVHVRSHNAANV</sequence>
<evidence type="ECO:0000313" key="4">
    <source>
        <dbReference type="Proteomes" id="UP001054889"/>
    </source>
</evidence>
<reference evidence="3" key="1">
    <citation type="journal article" date="2018" name="DNA Res.">
        <title>Multiple hybrid de novo genome assembly of finger millet, an orphan allotetraploid crop.</title>
        <authorList>
            <person name="Hatakeyama M."/>
            <person name="Aluri S."/>
            <person name="Balachadran M.T."/>
            <person name="Sivarajan S.R."/>
            <person name="Patrignani A."/>
            <person name="Gruter S."/>
            <person name="Poveda L."/>
            <person name="Shimizu-Inatsugi R."/>
            <person name="Baeten J."/>
            <person name="Francoijs K.J."/>
            <person name="Nataraja K.N."/>
            <person name="Reddy Y.A.N."/>
            <person name="Phadnis S."/>
            <person name="Ravikumar R.L."/>
            <person name="Schlapbach R."/>
            <person name="Sreeman S.M."/>
            <person name="Shimizu K.K."/>
        </authorList>
    </citation>
    <scope>NUCLEOTIDE SEQUENCE</scope>
</reference>
<name>A0AAV5EP51_ELECO</name>
<evidence type="ECO:0000313" key="3">
    <source>
        <dbReference type="EMBL" id="GJN24356.1"/>
    </source>
</evidence>
<keyword evidence="2" id="KW-1133">Transmembrane helix</keyword>
<keyword evidence="4" id="KW-1185">Reference proteome</keyword>
<feature type="region of interest" description="Disordered" evidence="1">
    <location>
        <begin position="56"/>
        <end position="77"/>
    </location>
</feature>
<protein>
    <submittedName>
        <fullName evidence="3">Uncharacterized protein</fullName>
    </submittedName>
</protein>
<dbReference type="AlphaFoldDB" id="A0AAV5EP51"/>
<feature type="transmembrane region" description="Helical" evidence="2">
    <location>
        <begin position="20"/>
        <end position="44"/>
    </location>
</feature>
<keyword evidence="2" id="KW-0812">Transmembrane</keyword>
<evidence type="ECO:0000256" key="2">
    <source>
        <dbReference type="SAM" id="Phobius"/>
    </source>
</evidence>
<dbReference type="EMBL" id="BQKI01000077">
    <property type="protein sequence ID" value="GJN24356.1"/>
    <property type="molecule type" value="Genomic_DNA"/>
</dbReference>
<comment type="caution">
    <text evidence="3">The sequence shown here is derived from an EMBL/GenBank/DDBJ whole genome shotgun (WGS) entry which is preliminary data.</text>
</comment>
<reference evidence="3" key="2">
    <citation type="submission" date="2021-12" db="EMBL/GenBank/DDBJ databases">
        <title>Resequencing data analysis of finger millet.</title>
        <authorList>
            <person name="Hatakeyama M."/>
            <person name="Aluri S."/>
            <person name="Balachadran M.T."/>
            <person name="Sivarajan S.R."/>
            <person name="Poveda L."/>
            <person name="Shimizu-Inatsugi R."/>
            <person name="Schlapbach R."/>
            <person name="Sreeman S.M."/>
            <person name="Shimizu K.K."/>
        </authorList>
    </citation>
    <scope>NUCLEOTIDE SEQUENCE</scope>
</reference>
<accession>A0AAV5EP51</accession>
<gene>
    <name evidence="3" type="primary">gb12093</name>
    <name evidence="3" type="ORF">PR202_gb12093</name>
</gene>
<dbReference type="Proteomes" id="UP001054889">
    <property type="component" value="Unassembled WGS sequence"/>
</dbReference>
<keyword evidence="2" id="KW-0472">Membrane</keyword>
<organism evidence="3 4">
    <name type="scientific">Eleusine coracana subsp. coracana</name>
    <dbReference type="NCBI Taxonomy" id="191504"/>
    <lineage>
        <taxon>Eukaryota</taxon>
        <taxon>Viridiplantae</taxon>
        <taxon>Streptophyta</taxon>
        <taxon>Embryophyta</taxon>
        <taxon>Tracheophyta</taxon>
        <taxon>Spermatophyta</taxon>
        <taxon>Magnoliopsida</taxon>
        <taxon>Liliopsida</taxon>
        <taxon>Poales</taxon>
        <taxon>Poaceae</taxon>
        <taxon>PACMAD clade</taxon>
        <taxon>Chloridoideae</taxon>
        <taxon>Cynodonteae</taxon>
        <taxon>Eleusininae</taxon>
        <taxon>Eleusine</taxon>
    </lineage>
</organism>